<evidence type="ECO:0000313" key="7">
    <source>
        <dbReference type="EMBL" id="KAB2338024.1"/>
    </source>
</evidence>
<dbReference type="InterPro" id="IPR045225">
    <property type="entry name" value="Uracil/uridine/allantoin_perm"/>
</dbReference>
<dbReference type="Proteomes" id="UP000481030">
    <property type="component" value="Unassembled WGS sequence"/>
</dbReference>
<dbReference type="PANTHER" id="PTHR30618">
    <property type="entry name" value="NCS1 FAMILY PURINE/PYRIMIDINE TRANSPORTER"/>
    <property type="match status" value="1"/>
</dbReference>
<evidence type="ECO:0000256" key="5">
    <source>
        <dbReference type="ARBA" id="ARBA00023136"/>
    </source>
</evidence>
<dbReference type="EMBL" id="WBOS01000001">
    <property type="protein sequence ID" value="KAB2338024.1"/>
    <property type="molecule type" value="Genomic_DNA"/>
</dbReference>
<feature type="transmembrane region" description="Helical" evidence="6">
    <location>
        <begin position="427"/>
        <end position="445"/>
    </location>
</feature>
<dbReference type="GO" id="GO:0015205">
    <property type="term" value="F:nucleobase transmembrane transporter activity"/>
    <property type="evidence" value="ECO:0007669"/>
    <property type="project" value="TreeGrafter"/>
</dbReference>
<evidence type="ECO:0000256" key="4">
    <source>
        <dbReference type="ARBA" id="ARBA00022989"/>
    </source>
</evidence>
<evidence type="ECO:0000313" key="8">
    <source>
        <dbReference type="Proteomes" id="UP000481030"/>
    </source>
</evidence>
<evidence type="ECO:0000256" key="1">
    <source>
        <dbReference type="ARBA" id="ARBA00004141"/>
    </source>
</evidence>
<proteinExistence type="inferred from homology"/>
<keyword evidence="8" id="KW-1185">Reference proteome</keyword>
<comment type="subcellular location">
    <subcellularLocation>
        <location evidence="1">Membrane</location>
        <topology evidence="1">Multi-pass membrane protein</topology>
    </subcellularLocation>
</comment>
<feature type="transmembrane region" description="Helical" evidence="6">
    <location>
        <begin position="23"/>
        <end position="44"/>
    </location>
</feature>
<sequence length="490" mass="53547">MKKHDDYLKSPDLLPIPHNERKIGTLGFSMIWVGMAVVLAAFAIGGVGVQSMPLPWVLLASFVGCLVIGFLITLIADIGIEHGVSFPIYLRAPFGILGTHLPSLLRGVTASIWFGINSYFGAAAINGILNIWTGFDNWFICFLIFVAAQVINTSIGIKAVEKFADLAAPTIILISIWMYYTLSDQAIAANKNVWTWIENPISGVALFTAFLTVVFGNMGYWSTLCADISSLSRFIKAPKHERNWFKRNKGALVGSMIALPLTQTFVVAIGGVAYIAVGNYDPIAALQESAGGLILGVLLLMIVLAQWSTNTAANIIPAATVFSNIGGPRVPFYVGVIITGIIGTVSQPWTLFDTLMPFLLITGGVLAAVVGILFSDYYLIRKRRVNVGQLYESDGQFRYHYGVNWAGLISWAIGGVTALIFTNLSFVVGFVLSAASYFILAKYWWFRIYKQAELEEPSDEKYLGITVGRDWIIESVTNESGHPETDKISI</sequence>
<dbReference type="PANTHER" id="PTHR30618:SF0">
    <property type="entry name" value="PURINE-URACIL PERMEASE NCS1"/>
    <property type="match status" value="1"/>
</dbReference>
<keyword evidence="5 6" id="KW-0472">Membrane</keyword>
<feature type="transmembrane region" description="Helical" evidence="6">
    <location>
        <begin position="92"/>
        <end position="116"/>
    </location>
</feature>
<dbReference type="CDD" id="cd10323">
    <property type="entry name" value="SLC-NCS1sbd"/>
    <property type="match status" value="1"/>
</dbReference>
<evidence type="ECO:0000256" key="2">
    <source>
        <dbReference type="ARBA" id="ARBA00008974"/>
    </source>
</evidence>
<dbReference type="AlphaFoldDB" id="A0A6L3VE90"/>
<dbReference type="RefSeq" id="WP_151532745.1">
    <property type="nucleotide sequence ID" value="NZ_WBOS01000001.1"/>
</dbReference>
<feature type="transmembrane region" description="Helical" evidence="6">
    <location>
        <begin position="289"/>
        <end position="309"/>
    </location>
</feature>
<reference evidence="7 8" key="1">
    <citation type="journal article" date="2016" name="Antonie Van Leeuwenhoek">
        <title>Bacillus depressus sp. nov., isolated from soil of a sunflower field.</title>
        <authorList>
            <person name="Wei X."/>
            <person name="Xin D."/>
            <person name="Xin Y."/>
            <person name="Zhang H."/>
            <person name="Wang T."/>
            <person name="Zhang J."/>
        </authorList>
    </citation>
    <scope>NUCLEOTIDE SEQUENCE [LARGE SCALE GENOMIC DNA]</scope>
    <source>
        <strain evidence="7 8">BZ1</strain>
    </source>
</reference>
<protein>
    <submittedName>
        <fullName evidence="7">Nitrate reductase</fullName>
    </submittedName>
</protein>
<feature type="transmembrane region" description="Helical" evidence="6">
    <location>
        <begin position="56"/>
        <end position="80"/>
    </location>
</feature>
<evidence type="ECO:0000256" key="3">
    <source>
        <dbReference type="ARBA" id="ARBA00022692"/>
    </source>
</evidence>
<feature type="transmembrane region" description="Helical" evidence="6">
    <location>
        <begin position="401"/>
        <end position="421"/>
    </location>
</feature>
<feature type="transmembrane region" description="Helical" evidence="6">
    <location>
        <begin position="200"/>
        <end position="229"/>
    </location>
</feature>
<feature type="transmembrane region" description="Helical" evidence="6">
    <location>
        <begin position="250"/>
        <end position="277"/>
    </location>
</feature>
<dbReference type="InterPro" id="IPR001248">
    <property type="entry name" value="Pur-cyt_permease"/>
</dbReference>
<feature type="transmembrane region" description="Helical" evidence="6">
    <location>
        <begin position="355"/>
        <end position="380"/>
    </location>
</feature>
<evidence type="ECO:0000256" key="6">
    <source>
        <dbReference type="SAM" id="Phobius"/>
    </source>
</evidence>
<accession>A0A6L3VE90</accession>
<dbReference type="Pfam" id="PF02133">
    <property type="entry name" value="Transp_cyt_pur"/>
    <property type="match status" value="1"/>
</dbReference>
<comment type="caution">
    <text evidence="7">The sequence shown here is derived from an EMBL/GenBank/DDBJ whole genome shotgun (WGS) entry which is preliminary data.</text>
</comment>
<feature type="transmembrane region" description="Helical" evidence="6">
    <location>
        <begin position="163"/>
        <end position="180"/>
    </location>
</feature>
<dbReference type="GO" id="GO:0005886">
    <property type="term" value="C:plasma membrane"/>
    <property type="evidence" value="ECO:0007669"/>
    <property type="project" value="TreeGrafter"/>
</dbReference>
<feature type="transmembrane region" description="Helical" evidence="6">
    <location>
        <begin position="330"/>
        <end position="349"/>
    </location>
</feature>
<keyword evidence="3 6" id="KW-0812">Transmembrane</keyword>
<comment type="similarity">
    <text evidence="2">Belongs to the purine-cytosine permease (2.A.39) family.</text>
</comment>
<dbReference type="Gene3D" id="1.10.4160.10">
    <property type="entry name" value="Hydantoin permease"/>
    <property type="match status" value="1"/>
</dbReference>
<keyword evidence="4 6" id="KW-1133">Transmembrane helix</keyword>
<feature type="transmembrane region" description="Helical" evidence="6">
    <location>
        <begin position="128"/>
        <end position="151"/>
    </location>
</feature>
<dbReference type="OrthoDB" id="9780088at2"/>
<gene>
    <name evidence="7" type="ORF">F7731_00110</name>
</gene>
<organism evidence="7 8">
    <name type="scientific">Cytobacillus depressus</name>
    <dbReference type="NCBI Taxonomy" id="1602942"/>
    <lineage>
        <taxon>Bacteria</taxon>
        <taxon>Bacillati</taxon>
        <taxon>Bacillota</taxon>
        <taxon>Bacilli</taxon>
        <taxon>Bacillales</taxon>
        <taxon>Bacillaceae</taxon>
        <taxon>Cytobacillus</taxon>
    </lineage>
</organism>
<name>A0A6L3VE90_9BACI</name>